<dbReference type="OrthoDB" id="28112at2759"/>
<dbReference type="Pfam" id="PF08640">
    <property type="entry name" value="U3_assoc_6"/>
    <property type="match status" value="1"/>
</dbReference>
<evidence type="ECO:0000256" key="1">
    <source>
        <dbReference type="ARBA" id="ARBA00004604"/>
    </source>
</evidence>
<keyword evidence="4" id="KW-0677">Repeat</keyword>
<dbReference type="InterPro" id="IPR055347">
    <property type="entry name" value="UTP6_N"/>
</dbReference>
<evidence type="ECO:0000259" key="7">
    <source>
        <dbReference type="Pfam" id="PF24892"/>
    </source>
</evidence>
<dbReference type="Proteomes" id="UP001153076">
    <property type="component" value="Unassembled WGS sequence"/>
</dbReference>
<dbReference type="InterPro" id="IPR003107">
    <property type="entry name" value="HAT"/>
</dbReference>
<dbReference type="InterPro" id="IPR011990">
    <property type="entry name" value="TPR-like_helical_dom_sf"/>
</dbReference>
<name>A0A9Q1Q951_9CARY</name>
<dbReference type="InterPro" id="IPR056907">
    <property type="entry name" value="UTP6_C"/>
</dbReference>
<dbReference type="SMART" id="SM00386">
    <property type="entry name" value="HAT"/>
    <property type="match status" value="7"/>
</dbReference>
<comment type="subcellular location">
    <subcellularLocation>
        <location evidence="1">Nucleus</location>
        <location evidence="1">Nucleolus</location>
    </subcellularLocation>
</comment>
<dbReference type="PANTHER" id="PTHR23271:SF1">
    <property type="entry name" value="U3 SMALL NUCLEOLAR RNA-ASSOCIATED PROTEIN 6 HOMOLOG"/>
    <property type="match status" value="1"/>
</dbReference>
<keyword evidence="3" id="KW-0698">rRNA processing</keyword>
<sequence>MADVVQYRMERMVPELDDLERRGLFNRREIAEIVKARRKFEYRLKRPSPLKQDFLEYIEYEKQLDRLRLLRRKSVSRELKEKGNKKMKKSVSDFAGVRRIIEIYRMATSRFKGDLQLWFQYLEFCKERKNGRMKKALAQVMRFHPKVPAVWIYAAAWEFDHNLNVAAARAIMQSGLRVCPTSEDLWVEYLRMELTFLNKLKMRKVILGEDDGTLVRDDKDAEEKQWQDENEDLFMSLDEKKEDSNELNVQNEHVDKKLDFFREHGFSILHTVYKGAIDALPSSLSLRKKFLEIVEATDLAHSEELQREILADMRRDFFKDPEYWEWLARLKISDPQTTPDISLETGLSQVDDVVQVYEEAIQIAPSVLMFNKYIKFLMDVIIPKGEEMQNSGPLAPSSPATEYIAHLLEVFDKAETMDCLDEGLASQNIMFYLQMGKFDEAMKLAEKFCEGRFSNAKQLWILRVTEQMKHIANSAGPSKADLSSTFDLLKKMVKKVAVSDVESIWVMALELFANDKKYSGKLLDLSLVSLAKDGGTDDGFSLPATLVDFIHRKNGIQQARDFYRRLITLPHPGLAIFKHCIDLEISTGDNDSLANARKLLESALTTYSKDISLWREYYSLETKVGFLLYLDGYADLLRQLSRVDPKVEFVQIRMYSSTELTKDEVTEEVKGGSYRRIATVMGTSETANAVYWRAKKVLGDASLLTTSVQ</sequence>
<dbReference type="Gene3D" id="1.25.40.10">
    <property type="entry name" value="Tetratricopeptide repeat domain"/>
    <property type="match status" value="2"/>
</dbReference>
<dbReference type="Pfam" id="PF24892">
    <property type="entry name" value="UTP6_C"/>
    <property type="match status" value="1"/>
</dbReference>
<dbReference type="GO" id="GO:0030515">
    <property type="term" value="F:snoRNA binding"/>
    <property type="evidence" value="ECO:0007669"/>
    <property type="project" value="InterPro"/>
</dbReference>
<dbReference type="GO" id="GO:0000462">
    <property type="term" value="P:maturation of SSU-rRNA from tricistronic rRNA transcript (SSU-rRNA, 5.8S rRNA, LSU-rRNA)"/>
    <property type="evidence" value="ECO:0007669"/>
    <property type="project" value="InterPro"/>
</dbReference>
<accession>A0A9Q1Q951</accession>
<gene>
    <name evidence="8" type="ORF">Cgig2_008685</name>
</gene>
<feature type="domain" description="U3 small nucleolar RNA-associated protein 6 N-terminal" evidence="6">
    <location>
        <begin position="9"/>
        <end position="89"/>
    </location>
</feature>
<comment type="caution">
    <text evidence="8">The sequence shown here is derived from an EMBL/GenBank/DDBJ whole genome shotgun (WGS) entry which is preliminary data.</text>
</comment>
<dbReference type="InterPro" id="IPR013949">
    <property type="entry name" value="Utp6"/>
</dbReference>
<organism evidence="8 9">
    <name type="scientific">Carnegiea gigantea</name>
    <dbReference type="NCBI Taxonomy" id="171969"/>
    <lineage>
        <taxon>Eukaryota</taxon>
        <taxon>Viridiplantae</taxon>
        <taxon>Streptophyta</taxon>
        <taxon>Embryophyta</taxon>
        <taxon>Tracheophyta</taxon>
        <taxon>Spermatophyta</taxon>
        <taxon>Magnoliopsida</taxon>
        <taxon>eudicotyledons</taxon>
        <taxon>Gunneridae</taxon>
        <taxon>Pentapetalae</taxon>
        <taxon>Caryophyllales</taxon>
        <taxon>Cactineae</taxon>
        <taxon>Cactaceae</taxon>
        <taxon>Cactoideae</taxon>
        <taxon>Echinocereeae</taxon>
        <taxon>Carnegiea</taxon>
    </lineage>
</organism>
<evidence type="ECO:0000313" key="8">
    <source>
        <dbReference type="EMBL" id="KAJ8432600.1"/>
    </source>
</evidence>
<protein>
    <recommendedName>
        <fullName evidence="10">U3 small nucleolar RNA-associated protein 6 homolog</fullName>
    </recommendedName>
</protein>
<dbReference type="AlphaFoldDB" id="A0A9Q1Q951"/>
<feature type="domain" description="U3 small nucleolar RNA-associated protein 6 homolog C-terminal" evidence="7">
    <location>
        <begin position="354"/>
        <end position="623"/>
    </location>
</feature>
<dbReference type="PANTHER" id="PTHR23271">
    <property type="entry name" value="HEPATOCELLULAR CARCINOMA-ASSOCIATED ANTIGEN 66"/>
    <property type="match status" value="1"/>
</dbReference>
<proteinExistence type="inferred from homology"/>
<keyword evidence="9" id="KW-1185">Reference proteome</keyword>
<evidence type="ECO:0000256" key="4">
    <source>
        <dbReference type="ARBA" id="ARBA00022737"/>
    </source>
</evidence>
<evidence type="ECO:0008006" key="10">
    <source>
        <dbReference type="Google" id="ProtNLM"/>
    </source>
</evidence>
<dbReference type="GO" id="GO:0034388">
    <property type="term" value="C:Pwp2p-containing subcomplex of 90S preribosome"/>
    <property type="evidence" value="ECO:0007669"/>
    <property type="project" value="TreeGrafter"/>
</dbReference>
<evidence type="ECO:0000256" key="5">
    <source>
        <dbReference type="ARBA" id="ARBA00023242"/>
    </source>
</evidence>
<dbReference type="GO" id="GO:0032040">
    <property type="term" value="C:small-subunit processome"/>
    <property type="evidence" value="ECO:0007669"/>
    <property type="project" value="TreeGrafter"/>
</dbReference>
<evidence type="ECO:0000259" key="6">
    <source>
        <dbReference type="Pfam" id="PF08640"/>
    </source>
</evidence>
<dbReference type="EMBL" id="JAKOGI010000597">
    <property type="protein sequence ID" value="KAJ8432600.1"/>
    <property type="molecule type" value="Genomic_DNA"/>
</dbReference>
<reference evidence="8" key="1">
    <citation type="submission" date="2022-04" db="EMBL/GenBank/DDBJ databases">
        <title>Carnegiea gigantea Genome sequencing and assembly v2.</title>
        <authorList>
            <person name="Copetti D."/>
            <person name="Sanderson M.J."/>
            <person name="Burquez A."/>
            <person name="Wojciechowski M.F."/>
        </authorList>
    </citation>
    <scope>NUCLEOTIDE SEQUENCE</scope>
    <source>
        <strain evidence="8">SGP5-SGP5p</strain>
        <tissue evidence="8">Aerial part</tissue>
    </source>
</reference>
<comment type="similarity">
    <text evidence="2">Belongs to the UTP6 family.</text>
</comment>
<evidence type="ECO:0000256" key="2">
    <source>
        <dbReference type="ARBA" id="ARBA00010734"/>
    </source>
</evidence>
<keyword evidence="5" id="KW-0539">Nucleus</keyword>
<evidence type="ECO:0000313" key="9">
    <source>
        <dbReference type="Proteomes" id="UP001153076"/>
    </source>
</evidence>
<dbReference type="SUPFAM" id="SSF48452">
    <property type="entry name" value="TPR-like"/>
    <property type="match status" value="1"/>
</dbReference>
<evidence type="ECO:0000256" key="3">
    <source>
        <dbReference type="ARBA" id="ARBA00022552"/>
    </source>
</evidence>